<dbReference type="AlphaFoldDB" id="A0AAD7FGU3"/>
<evidence type="ECO:0000256" key="1">
    <source>
        <dbReference type="SAM" id="Phobius"/>
    </source>
</evidence>
<feature type="transmembrane region" description="Helical" evidence="1">
    <location>
        <begin position="51"/>
        <end position="70"/>
    </location>
</feature>
<organism evidence="3 4">
    <name type="scientific">Roridomyces roridus</name>
    <dbReference type="NCBI Taxonomy" id="1738132"/>
    <lineage>
        <taxon>Eukaryota</taxon>
        <taxon>Fungi</taxon>
        <taxon>Dikarya</taxon>
        <taxon>Basidiomycota</taxon>
        <taxon>Agaricomycotina</taxon>
        <taxon>Agaricomycetes</taxon>
        <taxon>Agaricomycetidae</taxon>
        <taxon>Agaricales</taxon>
        <taxon>Marasmiineae</taxon>
        <taxon>Mycenaceae</taxon>
        <taxon>Roridomyces</taxon>
    </lineage>
</organism>
<reference evidence="3" key="1">
    <citation type="submission" date="2023-03" db="EMBL/GenBank/DDBJ databases">
        <title>Massive genome expansion in bonnet fungi (Mycena s.s.) driven by repeated elements and novel gene families across ecological guilds.</title>
        <authorList>
            <consortium name="Lawrence Berkeley National Laboratory"/>
            <person name="Harder C.B."/>
            <person name="Miyauchi S."/>
            <person name="Viragh M."/>
            <person name="Kuo A."/>
            <person name="Thoen E."/>
            <person name="Andreopoulos B."/>
            <person name="Lu D."/>
            <person name="Skrede I."/>
            <person name="Drula E."/>
            <person name="Henrissat B."/>
            <person name="Morin E."/>
            <person name="Kohler A."/>
            <person name="Barry K."/>
            <person name="LaButti K."/>
            <person name="Morin E."/>
            <person name="Salamov A."/>
            <person name="Lipzen A."/>
            <person name="Mereny Z."/>
            <person name="Hegedus B."/>
            <person name="Baldrian P."/>
            <person name="Stursova M."/>
            <person name="Weitz H."/>
            <person name="Taylor A."/>
            <person name="Grigoriev I.V."/>
            <person name="Nagy L.G."/>
            <person name="Martin F."/>
            <person name="Kauserud H."/>
        </authorList>
    </citation>
    <scope>NUCLEOTIDE SEQUENCE</scope>
    <source>
        <strain evidence="3">9284</strain>
    </source>
</reference>
<dbReference type="Pfam" id="PF20151">
    <property type="entry name" value="DUF6533"/>
    <property type="match status" value="1"/>
</dbReference>
<dbReference type="EMBL" id="JARKIF010000018">
    <property type="protein sequence ID" value="KAJ7619499.1"/>
    <property type="molecule type" value="Genomic_DNA"/>
</dbReference>
<accession>A0AAD7FGU3</accession>
<evidence type="ECO:0000313" key="3">
    <source>
        <dbReference type="EMBL" id="KAJ7619499.1"/>
    </source>
</evidence>
<feature type="transmembrane region" description="Helical" evidence="1">
    <location>
        <begin position="162"/>
        <end position="188"/>
    </location>
</feature>
<feature type="transmembrane region" description="Helical" evidence="1">
    <location>
        <begin position="113"/>
        <end position="132"/>
    </location>
</feature>
<name>A0AAD7FGU3_9AGAR</name>
<sequence>MDAQSYPLLSQLQVVSYIKAGFLALFTYDTLLQIQQEYLYIWKARWTLVKFLYLWTRYSPFIGATISVVHSSHPDFSKCNDMFTIVFGGFGIGITDLILIIRTYTLYERSKRLLVFFFFLFFSVGGVSFWAITKMTGSSHFRASNTETTGVASCYFTDAGTLGIGLVCYISLLAGELVIILLTLWKMCRKFSQDSSGPGILTSLYRDGIWFYLGILPFTIATVIISFIAPPGLSDIASAPVAIMHSVLVCHLITHTRGMAAKEDQLAYDIKERAFRYGSDVVLDISPENKV</sequence>
<keyword evidence="4" id="KW-1185">Reference proteome</keyword>
<dbReference type="Proteomes" id="UP001221142">
    <property type="component" value="Unassembled WGS sequence"/>
</dbReference>
<gene>
    <name evidence="3" type="ORF">FB45DRAFT_930935</name>
</gene>
<evidence type="ECO:0000259" key="2">
    <source>
        <dbReference type="Pfam" id="PF20151"/>
    </source>
</evidence>
<feature type="transmembrane region" description="Helical" evidence="1">
    <location>
        <begin position="82"/>
        <end position="101"/>
    </location>
</feature>
<protein>
    <recommendedName>
        <fullName evidence="2">DUF6533 domain-containing protein</fullName>
    </recommendedName>
</protein>
<feature type="transmembrane region" description="Helical" evidence="1">
    <location>
        <begin position="236"/>
        <end position="254"/>
    </location>
</feature>
<proteinExistence type="predicted"/>
<keyword evidence="1" id="KW-0812">Transmembrane</keyword>
<feature type="domain" description="DUF6533" evidence="2">
    <location>
        <begin position="17"/>
        <end position="62"/>
    </location>
</feature>
<evidence type="ECO:0000313" key="4">
    <source>
        <dbReference type="Proteomes" id="UP001221142"/>
    </source>
</evidence>
<keyword evidence="1" id="KW-0472">Membrane</keyword>
<feature type="transmembrane region" description="Helical" evidence="1">
    <location>
        <begin position="12"/>
        <end position="31"/>
    </location>
</feature>
<comment type="caution">
    <text evidence="3">The sequence shown here is derived from an EMBL/GenBank/DDBJ whole genome shotgun (WGS) entry which is preliminary data.</text>
</comment>
<keyword evidence="1" id="KW-1133">Transmembrane helix</keyword>
<feature type="transmembrane region" description="Helical" evidence="1">
    <location>
        <begin position="209"/>
        <end position="230"/>
    </location>
</feature>
<dbReference type="InterPro" id="IPR045340">
    <property type="entry name" value="DUF6533"/>
</dbReference>